<dbReference type="Pfam" id="PF06371">
    <property type="entry name" value="Drf_GBD"/>
    <property type="match status" value="1"/>
</dbReference>
<dbReference type="Pfam" id="PF02181">
    <property type="entry name" value="FH2"/>
    <property type="match status" value="1"/>
</dbReference>
<feature type="compositionally biased region" description="Basic and acidic residues" evidence="2">
    <location>
        <begin position="1064"/>
        <end position="1074"/>
    </location>
</feature>
<dbReference type="Gene3D" id="1.20.58.2220">
    <property type="entry name" value="Formin, FH2 domain"/>
    <property type="match status" value="1"/>
</dbReference>
<evidence type="ECO:0000256" key="1">
    <source>
        <dbReference type="SAM" id="Coils"/>
    </source>
</evidence>
<dbReference type="InterPro" id="IPR010473">
    <property type="entry name" value="GTPase-bd"/>
</dbReference>
<dbReference type="PANTHER" id="PTHR45691:SF6">
    <property type="entry name" value="PROTEIN DIAPHANOUS"/>
    <property type="match status" value="1"/>
</dbReference>
<evidence type="ECO:0000256" key="2">
    <source>
        <dbReference type="SAM" id="MobiDB-lite"/>
    </source>
</evidence>
<sequence length="1628" mass="180131">MTSEVLIVPVILVSGSLHFAEVGQRATAQDVIDILAGKDEVKAEVLGDLEDRGWALQKIRVEYNGRPWEEQELDALGNGTVEPSAPVAPLLNSTQVKPSSQRHFSSFPLTSHLHNPVLRLVSLNPSLSLNLSFVRVPEIHDTFLYTCFISQETTVFDIVNLVIEELGLTRSLPVPGGGNIEYVLEEVWSEDDTEKHSRLPSSSLIFPIVRSPFCANPFSSSATRRFRFCVPDEWYRRSKSRNVSSASTLPSQDTIRRLAALQEDDEEEEEEGTAKVGQGATPTHSPNSSGDWKGSMSQHRLSSMFDGWLGGGNRNSVVFSPETNSNRKSVSEPRLMERQSSSLRPSDSESDAGEESEVDENAFNDMMDAMKLKPESRQAMRNLPDDRKRYLLRQHRQQTTAGINTVTQTSPGRYAKSYGPASAAGLTRLVPQLTGDGLMKRLSMWGAIQEDGSAEASSNGIMKGQVVEEPQALQPQTTGGLWSNWFASSGGNNIEGSPKWYIDGLRTYKTTDKKLLKHLISLRVHLSTVKVGWIQDFMGPEKGLETLGTLLASMVGKGGKRRSLTEIEESNLFEVIKCIKVLLNTEFDRVLQQPIIITHITYSLHGGSLKLRTFVTELLAGICFLHNRDGYKVVLSALSDYRVVYDENFRFESLIASLRLPEVSHDGEVAQDGFEFGSEEEGIWEARTASMALINAITSVPDSLEDRVILREEFGRRGLNEVIVALRYIQPPELLVNQLNIYTEYKFEDEEDMRDRARSMVAGDPSGERPSSEVALEEVVRLARQHGELYPIMVDILNHYGKILHKDIGLELKSDLFTVLDRFVEQAVMLDSFDDNWFLFMKRFTASVQHITGQELDVKAASEASALNVVEEELEALRSKVEELSDERTSLRNELNQQVAELNTFKSLPTATGHSGQGKPENFHGLVQRLVQKEKQVLSLQSELDRLKSQHPSEGRDADEKAKRERDRTKWNTLMDEIAKLKIKNGELETTLGIREKEITYLKRALESVYNRFLSREETREESRLAEMDAEQMAARTIESLSQKDDQINSLVVEVAELKKKLAAKPKNEKEAKLRAPPPPPPSSTSQAGPPPPPPPPPPPARSPSVTSLSGPSPPPPPPPPPPPAGSTGPPPPPPPPPPPSGGAPPPPPPPPPPGVPPPPPPPPGAGPPPPPPPSFGVSRKVTKPGKRLKPFFWNKLSNPAITNSVWNEVDLDASFDLNDLEATFAIDNTPSSTSLMSVTSPPKKQNVTTLLDITRANNIAIMLSRIKLGLVDIRLALLEVRDDQLTVDDLKAISKQLPTTEEITRIKDFGDVSKLAKADQYFSQIITIPRLAERLDAMVYRRKLEVDVEEIRPELNLLRNACRELRSSQRFKDVLKVVLTVGNALNGSTFRGGARGFQLEALLKMKETKTVKGDKECPTLLHYIAKVLLRSNPDLLPFIDDLPHLEAASRTSVQTTLQTVNTLASGLKQVQTEVTQARQRKSGISNDRFVNVMQPFVIEVTPTVEALKNMAAAVDNELSSLMPKSSLEVHDAQAALERSKPGIKEPSVTEASQEQTVKESPNAPPPSQGSRLLSPKGSVGRGDLDQAIRSMRDGKRRRNNVTTARPLSKIFVDGGVPARHSRFIDNV</sequence>
<feature type="compositionally biased region" description="Polar residues" evidence="2">
    <location>
        <begin position="280"/>
        <end position="297"/>
    </location>
</feature>
<feature type="region of interest" description="Disordered" evidence="2">
    <location>
        <begin position="943"/>
        <end position="967"/>
    </location>
</feature>
<dbReference type="InterPro" id="IPR016024">
    <property type="entry name" value="ARM-type_fold"/>
</dbReference>
<dbReference type="Gene3D" id="1.25.10.10">
    <property type="entry name" value="Leucine-rich Repeat Variant"/>
    <property type="match status" value="1"/>
</dbReference>
<feature type="compositionally biased region" description="Acidic residues" evidence="2">
    <location>
        <begin position="262"/>
        <end position="271"/>
    </location>
</feature>
<evidence type="ECO:0000313" key="6">
    <source>
        <dbReference type="Proteomes" id="UP001437256"/>
    </source>
</evidence>
<feature type="compositionally biased region" description="Acidic residues" evidence="2">
    <location>
        <begin position="348"/>
        <end position="361"/>
    </location>
</feature>
<feature type="region of interest" description="Disordered" evidence="2">
    <location>
        <begin position="1064"/>
        <end position="1182"/>
    </location>
</feature>
<organism evidence="5 6">
    <name type="scientific">Marasmius tenuissimus</name>
    <dbReference type="NCBI Taxonomy" id="585030"/>
    <lineage>
        <taxon>Eukaryota</taxon>
        <taxon>Fungi</taxon>
        <taxon>Dikarya</taxon>
        <taxon>Basidiomycota</taxon>
        <taxon>Agaricomycotina</taxon>
        <taxon>Agaricomycetes</taxon>
        <taxon>Agaricomycetidae</taxon>
        <taxon>Agaricales</taxon>
        <taxon>Marasmiineae</taxon>
        <taxon>Marasmiaceae</taxon>
        <taxon>Marasmius</taxon>
    </lineage>
</organism>
<feature type="region of interest" description="Disordered" evidence="2">
    <location>
        <begin position="1538"/>
        <end position="1585"/>
    </location>
</feature>
<evidence type="ECO:0000313" key="5">
    <source>
        <dbReference type="EMBL" id="KAL0059864.1"/>
    </source>
</evidence>
<dbReference type="Pfam" id="PF06367">
    <property type="entry name" value="Drf_FH3"/>
    <property type="match status" value="1"/>
</dbReference>
<keyword evidence="6" id="KW-1185">Reference proteome</keyword>
<dbReference type="EMBL" id="JBBXMP010000202">
    <property type="protein sequence ID" value="KAL0059864.1"/>
    <property type="molecule type" value="Genomic_DNA"/>
</dbReference>
<dbReference type="InterPro" id="IPR010472">
    <property type="entry name" value="FH3_dom"/>
</dbReference>
<protein>
    <recommendedName>
        <fullName evidence="7">FH2-domain-containing protein</fullName>
    </recommendedName>
</protein>
<name>A0ABR2ZFY4_9AGAR</name>
<evidence type="ECO:0008006" key="7">
    <source>
        <dbReference type="Google" id="ProtNLM"/>
    </source>
</evidence>
<feature type="domain" description="GBD/FH3" evidence="3">
    <location>
        <begin position="351"/>
        <end position="835"/>
    </location>
</feature>
<feature type="region of interest" description="Disordered" evidence="2">
    <location>
        <begin position="316"/>
        <end position="361"/>
    </location>
</feature>
<feature type="compositionally biased region" description="Pro residues" evidence="2">
    <location>
        <begin position="1076"/>
        <end position="1102"/>
    </location>
</feature>
<gene>
    <name evidence="5" type="ORF">AAF712_013346</name>
</gene>
<dbReference type="InterPro" id="IPR015425">
    <property type="entry name" value="FH2_Formin"/>
</dbReference>
<feature type="coiled-coil region" evidence="1">
    <location>
        <begin position="860"/>
        <end position="901"/>
    </location>
</feature>
<dbReference type="InterPro" id="IPR051412">
    <property type="entry name" value="Formin_Homology_Diaphanous_sf"/>
</dbReference>
<dbReference type="InterPro" id="IPR011989">
    <property type="entry name" value="ARM-like"/>
</dbReference>
<dbReference type="Proteomes" id="UP001437256">
    <property type="component" value="Unassembled WGS sequence"/>
</dbReference>
<reference evidence="5 6" key="1">
    <citation type="submission" date="2024-05" db="EMBL/GenBank/DDBJ databases">
        <title>A draft genome resource for the thread blight pathogen Marasmius tenuissimus strain MS-2.</title>
        <authorList>
            <person name="Yulfo-Soto G.E."/>
            <person name="Baruah I.K."/>
            <person name="Amoako-Attah I."/>
            <person name="Bukari Y."/>
            <person name="Meinhardt L.W."/>
            <person name="Bailey B.A."/>
            <person name="Cohen S.P."/>
        </authorList>
    </citation>
    <scope>NUCLEOTIDE SEQUENCE [LARGE SCALE GENOMIC DNA]</scope>
    <source>
        <strain evidence="5 6">MS-2</strain>
    </source>
</reference>
<dbReference type="InterPro" id="IPR014768">
    <property type="entry name" value="GBD/FH3_dom"/>
</dbReference>
<accession>A0ABR2ZFY4</accession>
<feature type="region of interest" description="Disordered" evidence="2">
    <location>
        <begin position="262"/>
        <end position="297"/>
    </location>
</feature>
<dbReference type="SMART" id="SM01139">
    <property type="entry name" value="Drf_FH3"/>
    <property type="match status" value="1"/>
</dbReference>
<evidence type="ECO:0000259" key="3">
    <source>
        <dbReference type="PROSITE" id="PS51232"/>
    </source>
</evidence>
<dbReference type="SMART" id="SM01140">
    <property type="entry name" value="Drf_GBD"/>
    <property type="match status" value="1"/>
</dbReference>
<comment type="caution">
    <text evidence="5">The sequence shown here is derived from an EMBL/GenBank/DDBJ whole genome shotgun (WGS) entry which is preliminary data.</text>
</comment>
<dbReference type="PROSITE" id="PS51444">
    <property type="entry name" value="FH2"/>
    <property type="match status" value="1"/>
</dbReference>
<dbReference type="SUPFAM" id="SSF101447">
    <property type="entry name" value="Formin homology 2 domain (FH2 domain)"/>
    <property type="match status" value="1"/>
</dbReference>
<keyword evidence="1" id="KW-0175">Coiled coil</keyword>
<feature type="compositionally biased region" description="Polar residues" evidence="2">
    <location>
        <begin position="1550"/>
        <end position="1560"/>
    </location>
</feature>
<dbReference type="PROSITE" id="PS51232">
    <property type="entry name" value="GBD_FH3"/>
    <property type="match status" value="1"/>
</dbReference>
<proteinExistence type="predicted"/>
<dbReference type="InterPro" id="IPR042201">
    <property type="entry name" value="FH2_Formin_sf"/>
</dbReference>
<dbReference type="SMART" id="SM00498">
    <property type="entry name" value="FH2"/>
    <property type="match status" value="1"/>
</dbReference>
<dbReference type="SUPFAM" id="SSF48371">
    <property type="entry name" value="ARM repeat"/>
    <property type="match status" value="1"/>
</dbReference>
<feature type="compositionally biased region" description="Pro residues" evidence="2">
    <location>
        <begin position="1112"/>
        <end position="1175"/>
    </location>
</feature>
<feature type="compositionally biased region" description="Polar residues" evidence="2">
    <location>
        <begin position="316"/>
        <end position="328"/>
    </location>
</feature>
<evidence type="ECO:0000259" key="4">
    <source>
        <dbReference type="PROSITE" id="PS51444"/>
    </source>
</evidence>
<feature type="domain" description="FH2" evidence="4">
    <location>
        <begin position="1179"/>
        <end position="1575"/>
    </location>
</feature>
<dbReference type="PANTHER" id="PTHR45691">
    <property type="entry name" value="PROTEIN DIAPHANOUS"/>
    <property type="match status" value="1"/>
</dbReference>